<dbReference type="EMBL" id="UYJE01008855">
    <property type="protein sequence ID" value="VDI67959.1"/>
    <property type="molecule type" value="Genomic_DNA"/>
</dbReference>
<dbReference type="AlphaFoldDB" id="A0A8B6GRG8"/>
<accession>A0A8B6GRG8</accession>
<protein>
    <submittedName>
        <fullName evidence="2">Uncharacterized protein</fullName>
    </submittedName>
</protein>
<organism evidence="2 3">
    <name type="scientific">Mytilus galloprovincialis</name>
    <name type="common">Mediterranean mussel</name>
    <dbReference type="NCBI Taxonomy" id="29158"/>
    <lineage>
        <taxon>Eukaryota</taxon>
        <taxon>Metazoa</taxon>
        <taxon>Spiralia</taxon>
        <taxon>Lophotrochozoa</taxon>
        <taxon>Mollusca</taxon>
        <taxon>Bivalvia</taxon>
        <taxon>Autobranchia</taxon>
        <taxon>Pteriomorphia</taxon>
        <taxon>Mytilida</taxon>
        <taxon>Mytiloidea</taxon>
        <taxon>Mytilidae</taxon>
        <taxon>Mytilinae</taxon>
        <taxon>Mytilus</taxon>
    </lineage>
</organism>
<dbReference type="Proteomes" id="UP000596742">
    <property type="component" value="Unassembled WGS sequence"/>
</dbReference>
<name>A0A8B6GRG8_MYTGA</name>
<keyword evidence="1" id="KW-0472">Membrane</keyword>
<evidence type="ECO:0000256" key="1">
    <source>
        <dbReference type="SAM" id="Phobius"/>
    </source>
</evidence>
<keyword evidence="3" id="KW-1185">Reference proteome</keyword>
<feature type="non-terminal residue" evidence="2">
    <location>
        <position position="1"/>
    </location>
</feature>
<keyword evidence="1" id="KW-1133">Transmembrane helix</keyword>
<proteinExistence type="predicted"/>
<evidence type="ECO:0000313" key="3">
    <source>
        <dbReference type="Proteomes" id="UP000596742"/>
    </source>
</evidence>
<keyword evidence="1" id="KW-0812">Transmembrane</keyword>
<reference evidence="2" key="1">
    <citation type="submission" date="2018-11" db="EMBL/GenBank/DDBJ databases">
        <authorList>
            <person name="Alioto T."/>
            <person name="Alioto T."/>
        </authorList>
    </citation>
    <scope>NUCLEOTIDE SEQUENCE</scope>
</reference>
<feature type="transmembrane region" description="Helical" evidence="1">
    <location>
        <begin position="209"/>
        <end position="233"/>
    </location>
</feature>
<gene>
    <name evidence="2" type="ORF">MGAL_10B007429</name>
</gene>
<comment type="caution">
    <text evidence="2">The sequence shown here is derived from an EMBL/GenBank/DDBJ whole genome shotgun (WGS) entry which is preliminary data.</text>
</comment>
<evidence type="ECO:0000313" key="2">
    <source>
        <dbReference type="EMBL" id="VDI67959.1"/>
    </source>
</evidence>
<sequence length="290" mass="31725">MLQIDDILHFVDTFCYALDLQRYPDGVTSIDTIDKCGTAGLENDPVVLNKISELNDREFWTGLGIYTILTPWLETLVYTGKIITVGTEHGLCTTLTCIPPYAVYLKSAICTGSNIIKSVCEDGQPLESQSWSLSQNEALAHCWNKDTLLLHSNACQNFALSLRAPAWTNIFREEIEVEQPLALGTTSYTTQSQSTLVSRTIQKGSMTSFNIGAVIGGILGACSMIIVLAVLIVCKIRSKGIFTDSNTHNYEDTSRVNFSTATYEDLDNAKHSNLTATTNQACDISDSSAP</sequence>
<dbReference type="OrthoDB" id="6177073at2759"/>